<evidence type="ECO:0000256" key="1">
    <source>
        <dbReference type="ARBA" id="ARBA00004496"/>
    </source>
</evidence>
<name>A0ABS6S3B9_9BACT</name>
<dbReference type="Pfam" id="PF02446">
    <property type="entry name" value="Glyco_hydro_77"/>
    <property type="match status" value="1"/>
</dbReference>
<evidence type="ECO:0000256" key="2">
    <source>
        <dbReference type="ARBA" id="ARBA00022490"/>
    </source>
</evidence>
<dbReference type="Proteomes" id="UP001196980">
    <property type="component" value="Unassembled WGS sequence"/>
</dbReference>
<sequence>MKFGAITHYLTGVAVPVSGIRTEEGCGIGEFLDLIPFGAWCGKAGLDVIQILPINDTGRDTSPYNALTAFALHPIYIRLQALTTANLELTDDFAAEIKKTAAKLNALKNVNYNEVGQFKLTMLNKIYTLNKTRIQSNKDILAWMASKPWLKQYAVYRVLKDLNGQKHWQNWSTLNNPSTSDIDAFWDKHTDEVMFYAWVQYELEAQLTKTSRALEDMGLKLKGDIPILINEDSADVWAQRQYFDLSMRAGAPPDMFSDRGQNWRFPCYNWSALEKDDYKWWRQRLKQAANFYHVYRIDHVLGFFRIWQIPEPEHTGVLGSYEPASWLSKTELNNIGFDEDGIRRLVVPTFTKSYLRSFFGNDSERIINSYFAHIGNDNYVFATAISSENIIMAIADESYIKDKLLELYWDRVMLTNPKAPKGTDQYQPTWFYYRTRTFNNLQEGQRRQLTDLIERNKVRHEEVWKVNGKRLLKMMAETTDMLVCAEDLGAIPECVPGVLADMKILGLRIERWAREYKKHDAPYIPPTHYPRLS</sequence>
<protein>
    <submittedName>
        <fullName evidence="6">4-alpha-glucanotransferase</fullName>
    </submittedName>
</protein>
<gene>
    <name evidence="6" type="ORF">HWQ67_17350</name>
</gene>
<proteinExistence type="predicted"/>
<keyword evidence="5" id="KW-0119">Carbohydrate metabolism</keyword>
<reference evidence="6 7" key="1">
    <citation type="journal article" date="2020" name="J Geophys Res Biogeosci">
        <title>Magnetotaxis as an Adaptation to Enable Bacterial Shuttling of Microbial Sulfur and Sulfur Cycling Across Aquatic Oxic#Anoxic Interfaces.</title>
        <authorList>
            <person name="Li J."/>
            <person name="Liu P."/>
            <person name="Wang J."/>
            <person name="Roberts A.P."/>
            <person name="Pan Y."/>
        </authorList>
    </citation>
    <scope>NUCLEOTIDE SEQUENCE [LARGE SCALE GENOMIC DNA]</scope>
    <source>
        <strain evidence="6 7">MYR-1_YQ</strain>
    </source>
</reference>
<evidence type="ECO:0000256" key="3">
    <source>
        <dbReference type="ARBA" id="ARBA00022676"/>
    </source>
</evidence>
<dbReference type="EMBL" id="JABXWD010000544">
    <property type="protein sequence ID" value="MBV6343346.1"/>
    <property type="molecule type" value="Genomic_DNA"/>
</dbReference>
<comment type="caution">
    <text evidence="6">The sequence shown here is derived from an EMBL/GenBank/DDBJ whole genome shotgun (WGS) entry which is preliminary data.</text>
</comment>
<organism evidence="6 7">
    <name type="scientific">Candidatus Magnetobacterium casense</name>
    <dbReference type="NCBI Taxonomy" id="1455061"/>
    <lineage>
        <taxon>Bacteria</taxon>
        <taxon>Pseudomonadati</taxon>
        <taxon>Nitrospirota</taxon>
        <taxon>Thermodesulfovibrionia</taxon>
        <taxon>Thermodesulfovibrionales</taxon>
        <taxon>Candidatus Magnetobacteriaceae</taxon>
        <taxon>Candidatus Magnetobacterium</taxon>
    </lineage>
</organism>
<dbReference type="InterPro" id="IPR003385">
    <property type="entry name" value="Glyco_hydro_77"/>
</dbReference>
<dbReference type="RefSeq" id="WP_218253959.1">
    <property type="nucleotide sequence ID" value="NZ_JABXWD010000544.1"/>
</dbReference>
<keyword evidence="3" id="KW-0328">Glycosyltransferase</keyword>
<evidence type="ECO:0000256" key="4">
    <source>
        <dbReference type="ARBA" id="ARBA00022679"/>
    </source>
</evidence>
<dbReference type="PANTHER" id="PTHR32518">
    <property type="match status" value="1"/>
</dbReference>
<feature type="non-terminal residue" evidence="6">
    <location>
        <position position="533"/>
    </location>
</feature>
<evidence type="ECO:0000256" key="5">
    <source>
        <dbReference type="ARBA" id="ARBA00023277"/>
    </source>
</evidence>
<dbReference type="PANTHER" id="PTHR32518:SF3">
    <property type="entry name" value="4-ALPHA-GLUCANOTRANSFERASE"/>
    <property type="match status" value="1"/>
</dbReference>
<evidence type="ECO:0000313" key="6">
    <source>
        <dbReference type="EMBL" id="MBV6343346.1"/>
    </source>
</evidence>
<evidence type="ECO:0000313" key="7">
    <source>
        <dbReference type="Proteomes" id="UP001196980"/>
    </source>
</evidence>
<keyword evidence="7" id="KW-1185">Reference proteome</keyword>
<comment type="subcellular location">
    <subcellularLocation>
        <location evidence="1">Cytoplasm</location>
    </subcellularLocation>
</comment>
<keyword evidence="4" id="KW-0808">Transferase</keyword>
<accession>A0ABS6S3B9</accession>
<keyword evidence="2" id="KW-0963">Cytoplasm</keyword>